<evidence type="ECO:0000256" key="1">
    <source>
        <dbReference type="ARBA" id="ARBA00004141"/>
    </source>
</evidence>
<evidence type="ECO:0000256" key="4">
    <source>
        <dbReference type="ARBA" id="ARBA00022989"/>
    </source>
</evidence>
<dbReference type="EMBL" id="JAACXV010014517">
    <property type="protein sequence ID" value="KAF7266706.1"/>
    <property type="molecule type" value="Genomic_DNA"/>
</dbReference>
<evidence type="ECO:0000256" key="7">
    <source>
        <dbReference type="SAM" id="Phobius"/>
    </source>
</evidence>
<dbReference type="SMART" id="SM00014">
    <property type="entry name" value="acidPPc"/>
    <property type="match status" value="1"/>
</dbReference>
<dbReference type="InterPro" id="IPR000326">
    <property type="entry name" value="PAP2/HPO"/>
</dbReference>
<evidence type="ECO:0000256" key="2">
    <source>
        <dbReference type="ARBA" id="ARBA00008816"/>
    </source>
</evidence>
<accession>A0A834HV58</accession>
<dbReference type="Proteomes" id="UP000625711">
    <property type="component" value="Unassembled WGS sequence"/>
</dbReference>
<comment type="caution">
    <text evidence="9">The sequence shown here is derived from an EMBL/GenBank/DDBJ whole genome shotgun (WGS) entry which is preliminary data.</text>
</comment>
<dbReference type="PANTHER" id="PTHR10165">
    <property type="entry name" value="LIPID PHOSPHATE PHOSPHATASE"/>
    <property type="match status" value="1"/>
</dbReference>
<dbReference type="SUPFAM" id="SSF48317">
    <property type="entry name" value="Acid phosphatase/Vanadium-dependent haloperoxidase"/>
    <property type="match status" value="1"/>
</dbReference>
<feature type="transmembrane region" description="Helical" evidence="7">
    <location>
        <begin position="281"/>
        <end position="301"/>
    </location>
</feature>
<keyword evidence="4 7" id="KW-1133">Transmembrane helix</keyword>
<feature type="region of interest" description="Disordered" evidence="6">
    <location>
        <begin position="31"/>
        <end position="55"/>
    </location>
</feature>
<dbReference type="PANTHER" id="PTHR10165:SF103">
    <property type="entry name" value="PHOSPHOLIPID PHOSPHATASE HOMOLOG 1.2 HOMOLOG"/>
    <property type="match status" value="1"/>
</dbReference>
<dbReference type="GO" id="GO:0046839">
    <property type="term" value="P:phospholipid dephosphorylation"/>
    <property type="evidence" value="ECO:0007669"/>
    <property type="project" value="TreeGrafter"/>
</dbReference>
<evidence type="ECO:0000256" key="5">
    <source>
        <dbReference type="ARBA" id="ARBA00023136"/>
    </source>
</evidence>
<feature type="transmembrane region" description="Helical" evidence="7">
    <location>
        <begin position="113"/>
        <end position="139"/>
    </location>
</feature>
<dbReference type="Pfam" id="PF01569">
    <property type="entry name" value="PAP2"/>
    <property type="match status" value="1"/>
</dbReference>
<reference evidence="9" key="1">
    <citation type="submission" date="2020-08" db="EMBL/GenBank/DDBJ databases">
        <title>Genome sequencing and assembly of the red palm weevil Rhynchophorus ferrugineus.</title>
        <authorList>
            <person name="Dias G.B."/>
            <person name="Bergman C.M."/>
            <person name="Manee M."/>
        </authorList>
    </citation>
    <scope>NUCLEOTIDE SEQUENCE</scope>
    <source>
        <strain evidence="9">AA-2017</strain>
        <tissue evidence="9">Whole larva</tissue>
    </source>
</reference>
<evidence type="ECO:0000256" key="3">
    <source>
        <dbReference type="ARBA" id="ARBA00022692"/>
    </source>
</evidence>
<dbReference type="Gene3D" id="1.20.144.10">
    <property type="entry name" value="Phosphatidic acid phosphatase type 2/haloperoxidase"/>
    <property type="match status" value="1"/>
</dbReference>
<comment type="subcellular location">
    <subcellularLocation>
        <location evidence="1">Membrane</location>
        <topology evidence="1">Multi-pass membrane protein</topology>
    </subcellularLocation>
</comment>
<feature type="compositionally biased region" description="Polar residues" evidence="6">
    <location>
        <begin position="31"/>
        <end position="41"/>
    </location>
</feature>
<dbReference type="GO" id="GO:0005886">
    <property type="term" value="C:plasma membrane"/>
    <property type="evidence" value="ECO:0007669"/>
    <property type="project" value="TreeGrafter"/>
</dbReference>
<proteinExistence type="inferred from homology"/>
<dbReference type="OrthoDB" id="8907274at2759"/>
<keyword evidence="3 7" id="KW-0812">Transmembrane</keyword>
<evidence type="ECO:0000259" key="8">
    <source>
        <dbReference type="SMART" id="SM00014"/>
    </source>
</evidence>
<dbReference type="InterPro" id="IPR036938">
    <property type="entry name" value="PAP2/HPO_sf"/>
</dbReference>
<sequence>MHSESSIEVLYSFEDRLSGSPLIDNKAMVTPLSSSDSQTHPSVAIDITGPEKPTKEKPPKWVRRVQLIDVVNVILILLVVSVIILLELGYIPGKKIGFYCKDPLISQPYHGETINAVTLLVSNLIVIPLLVLLLTDFCFKRRSMPWMWMNDAWFIYKDFLTGCGLVLVLTEIMKALVGEHRPHFFDVCRPDTAENCTAGQYIETYECTVTKYSHHFMADTSKSFPSGHSSLSVFVAIFCSYLLQTRLSCIAGQICRMFTICLCITWCMICSLTRITDRRHHWWDVAAGMLLGAMCAIYTAYNNHSKIKQECIPRVAVSTTTLVDIKNKSAKSEII</sequence>
<dbReference type="GO" id="GO:0007165">
    <property type="term" value="P:signal transduction"/>
    <property type="evidence" value="ECO:0007669"/>
    <property type="project" value="TreeGrafter"/>
</dbReference>
<comment type="similarity">
    <text evidence="2">Belongs to the PA-phosphatase related phosphoesterase family.</text>
</comment>
<keyword evidence="10" id="KW-1185">Reference proteome</keyword>
<protein>
    <recommendedName>
        <fullName evidence="8">Phosphatidic acid phosphatase type 2/haloperoxidase domain-containing protein</fullName>
    </recommendedName>
</protein>
<dbReference type="GO" id="GO:0008195">
    <property type="term" value="F:phosphatidate phosphatase activity"/>
    <property type="evidence" value="ECO:0007669"/>
    <property type="project" value="TreeGrafter"/>
</dbReference>
<feature type="transmembrane region" description="Helical" evidence="7">
    <location>
        <begin position="255"/>
        <end position="275"/>
    </location>
</feature>
<keyword evidence="5 7" id="KW-0472">Membrane</keyword>
<evidence type="ECO:0000313" key="9">
    <source>
        <dbReference type="EMBL" id="KAF7266706.1"/>
    </source>
</evidence>
<feature type="transmembrane region" description="Helical" evidence="7">
    <location>
        <begin position="70"/>
        <end position="93"/>
    </location>
</feature>
<feature type="domain" description="Phosphatidic acid phosphatase type 2/haloperoxidase" evidence="8">
    <location>
        <begin position="154"/>
        <end position="300"/>
    </location>
</feature>
<evidence type="ECO:0000256" key="6">
    <source>
        <dbReference type="SAM" id="MobiDB-lite"/>
    </source>
</evidence>
<gene>
    <name evidence="9" type="ORF">GWI33_019997</name>
</gene>
<dbReference type="InterPro" id="IPR043216">
    <property type="entry name" value="PAP-like"/>
</dbReference>
<evidence type="ECO:0000313" key="10">
    <source>
        <dbReference type="Proteomes" id="UP000625711"/>
    </source>
</evidence>
<dbReference type="GO" id="GO:0006644">
    <property type="term" value="P:phospholipid metabolic process"/>
    <property type="evidence" value="ECO:0007669"/>
    <property type="project" value="InterPro"/>
</dbReference>
<name>A0A834HV58_RHYFE</name>
<organism evidence="9 10">
    <name type="scientific">Rhynchophorus ferrugineus</name>
    <name type="common">Red palm weevil</name>
    <name type="synonym">Curculio ferrugineus</name>
    <dbReference type="NCBI Taxonomy" id="354439"/>
    <lineage>
        <taxon>Eukaryota</taxon>
        <taxon>Metazoa</taxon>
        <taxon>Ecdysozoa</taxon>
        <taxon>Arthropoda</taxon>
        <taxon>Hexapoda</taxon>
        <taxon>Insecta</taxon>
        <taxon>Pterygota</taxon>
        <taxon>Neoptera</taxon>
        <taxon>Endopterygota</taxon>
        <taxon>Coleoptera</taxon>
        <taxon>Polyphaga</taxon>
        <taxon>Cucujiformia</taxon>
        <taxon>Curculionidae</taxon>
        <taxon>Dryophthorinae</taxon>
        <taxon>Rhynchophorus</taxon>
    </lineage>
</organism>
<dbReference type="AlphaFoldDB" id="A0A834HV58"/>